<dbReference type="InterPro" id="IPR006011">
    <property type="entry name" value="Syntaxin_N"/>
</dbReference>
<evidence type="ECO:0000313" key="5">
    <source>
        <dbReference type="EMBL" id="SSX34783.1"/>
    </source>
</evidence>
<evidence type="ECO:0000256" key="1">
    <source>
        <dbReference type="ARBA" id="ARBA00007457"/>
    </source>
</evidence>
<evidence type="ECO:0000256" key="2">
    <source>
        <dbReference type="ARBA" id="ARBA00022700"/>
    </source>
</evidence>
<reference evidence="5" key="1">
    <citation type="submission" date="2018-07" db="EMBL/GenBank/DDBJ databases">
        <authorList>
            <person name="Quirk P.G."/>
            <person name="Krulwich T.A."/>
        </authorList>
    </citation>
    <scope>NUCLEOTIDE SEQUENCE</scope>
</reference>
<dbReference type="EMBL" id="UFQT01003235">
    <property type="protein sequence ID" value="SSX34783.1"/>
    <property type="molecule type" value="Genomic_DNA"/>
</dbReference>
<proteinExistence type="inferred from homology"/>
<dbReference type="VEuPathDB" id="VectorBase:CSON008569"/>
<evidence type="ECO:0000256" key="3">
    <source>
        <dbReference type="SAM" id="SignalP"/>
    </source>
</evidence>
<keyword evidence="2" id="KW-0734">Signal transduction inhibitor</keyword>
<feature type="domain" description="Syntaxin N-terminal" evidence="4">
    <location>
        <begin position="8"/>
        <end position="56"/>
    </location>
</feature>
<dbReference type="PANTHER" id="PTHR21029">
    <property type="entry name" value="R-SEVEN BINDING PROTEIN (R7BP) HOMOLOG"/>
    <property type="match status" value="1"/>
</dbReference>
<dbReference type="InterPro" id="IPR026512">
    <property type="entry name" value="RGS7BP/RGS9BP"/>
</dbReference>
<dbReference type="Pfam" id="PF14523">
    <property type="entry name" value="Syntaxin_2"/>
    <property type="match status" value="1"/>
</dbReference>
<dbReference type="OMA" id="MAWLIVE"/>
<name>A0A336N1D2_CULSO</name>
<dbReference type="GO" id="GO:0016020">
    <property type="term" value="C:membrane"/>
    <property type="evidence" value="ECO:0007669"/>
    <property type="project" value="InterPro"/>
</dbReference>
<keyword evidence="3" id="KW-0732">Signal</keyword>
<comment type="similarity">
    <text evidence="1">Belongs to the RGS7BP/RGS9BP family.</text>
</comment>
<feature type="chain" id="PRO_5016457155" evidence="3">
    <location>
        <begin position="19"/>
        <end position="74"/>
    </location>
</feature>
<feature type="signal peptide" evidence="3">
    <location>
        <begin position="1"/>
        <end position="18"/>
    </location>
</feature>
<organism evidence="5">
    <name type="scientific">Culicoides sonorensis</name>
    <name type="common">Biting midge</name>
    <dbReference type="NCBI Taxonomy" id="179676"/>
    <lineage>
        <taxon>Eukaryota</taxon>
        <taxon>Metazoa</taxon>
        <taxon>Ecdysozoa</taxon>
        <taxon>Arthropoda</taxon>
        <taxon>Hexapoda</taxon>
        <taxon>Insecta</taxon>
        <taxon>Pterygota</taxon>
        <taxon>Neoptera</taxon>
        <taxon>Endopterygota</taxon>
        <taxon>Diptera</taxon>
        <taxon>Nematocera</taxon>
        <taxon>Chironomoidea</taxon>
        <taxon>Ceratopogonidae</taxon>
        <taxon>Ceratopogoninae</taxon>
        <taxon>Culicoides</taxon>
        <taxon>Monoculicoides</taxon>
    </lineage>
</organism>
<dbReference type="AlphaFoldDB" id="A0A336N1D2"/>
<protein>
    <submittedName>
        <fullName evidence="5">CSON008569 protein</fullName>
    </submittedName>
</protein>
<sequence>MGFIWFLIIEINSQVALFRDLLMHIGQARDCPELREKIRKLRRSCVEACKHTTQLIVPQVRTTSFHDIHGNFMK</sequence>
<gene>
    <name evidence="5" type="primary">CSON008569</name>
</gene>
<accession>A0A336N1D2</accession>
<evidence type="ECO:0000259" key="4">
    <source>
        <dbReference type="Pfam" id="PF14523"/>
    </source>
</evidence>
<dbReference type="Gene3D" id="1.20.58.70">
    <property type="match status" value="1"/>
</dbReference>
<dbReference type="GO" id="GO:0009968">
    <property type="term" value="P:negative regulation of signal transduction"/>
    <property type="evidence" value="ECO:0007669"/>
    <property type="project" value="UniProtKB-KW"/>
</dbReference>